<dbReference type="SUPFAM" id="SSF52087">
    <property type="entry name" value="CRAL/TRIO domain"/>
    <property type="match status" value="1"/>
</dbReference>
<proteinExistence type="inferred from homology"/>
<dbReference type="Proteomes" id="UP000886520">
    <property type="component" value="Chromosome 14"/>
</dbReference>
<reference evidence="5" key="1">
    <citation type="submission" date="2021-01" db="EMBL/GenBank/DDBJ databases">
        <title>Adiantum capillus-veneris genome.</title>
        <authorList>
            <person name="Fang Y."/>
            <person name="Liao Q."/>
        </authorList>
    </citation>
    <scope>NUCLEOTIDE SEQUENCE</scope>
    <source>
        <strain evidence="5">H3</strain>
        <tissue evidence="5">Leaf</tissue>
    </source>
</reference>
<dbReference type="InterPro" id="IPR036865">
    <property type="entry name" value="CRAL-TRIO_dom_sf"/>
</dbReference>
<evidence type="ECO:0000259" key="4">
    <source>
        <dbReference type="PROSITE" id="PS50191"/>
    </source>
</evidence>
<dbReference type="GO" id="GO:0000139">
    <property type="term" value="C:Golgi membrane"/>
    <property type="evidence" value="ECO:0007669"/>
    <property type="project" value="UniProtKB-SubCell"/>
</dbReference>
<protein>
    <recommendedName>
        <fullName evidence="4">CRAL-TRIO domain-containing protein</fullName>
    </recommendedName>
</protein>
<dbReference type="SMART" id="SM01100">
    <property type="entry name" value="CRAL_TRIO_N"/>
    <property type="match status" value="1"/>
</dbReference>
<sequence length="331" mass="37726">MGSKHSESKRGVAIARPVLDLYQCTSAGSKAEEVAAVLHTHSHAIGIARVADSSLITSEDECVLKDAQQDALQKLRSSLQGRGSLQTCTTEADLLRFLRARSFDVGKARAMYEAMLEWRREIGADTIMETFKFPERKAVKELYPHFHHKVDKCGRPVYIERYGQLHLEDLLRVTTLDRLLLYHIKEWEILINCKFPACSQAVGRPVLQSLTILDLKGVTMKHLNKQVRHFIQKITRIDQDYYPEYLGKMLIINAPTSFKAMWQLIKPWLDKNTPKKIEVHGSSYSAKLLELVDRENLPEFLGGTCRCQGGCENSDAGPWNDSFYKPYPEEC</sequence>
<dbReference type="InterPro" id="IPR051026">
    <property type="entry name" value="PI/PC_transfer"/>
</dbReference>
<dbReference type="InterPro" id="IPR001251">
    <property type="entry name" value="CRAL-TRIO_dom"/>
</dbReference>
<dbReference type="Gene3D" id="3.40.525.10">
    <property type="entry name" value="CRAL-TRIO lipid binding domain"/>
    <property type="match status" value="1"/>
</dbReference>
<comment type="subcellular location">
    <subcellularLocation>
        <location evidence="1">Cell membrane</location>
        <topology evidence="1">Peripheral membrane protein</topology>
    </subcellularLocation>
    <subcellularLocation>
        <location evidence="2">Golgi apparatus membrane</location>
        <topology evidence="2">Peripheral membrane protein</topology>
    </subcellularLocation>
</comment>
<dbReference type="Gene3D" id="1.10.8.20">
    <property type="entry name" value="N-terminal domain of phosphatidylinositol transfer protein sec14p"/>
    <property type="match status" value="1"/>
</dbReference>
<comment type="similarity">
    <text evidence="3">Belongs to the SFH family.</text>
</comment>
<evidence type="ECO:0000313" key="6">
    <source>
        <dbReference type="Proteomes" id="UP000886520"/>
    </source>
</evidence>
<dbReference type="InterPro" id="IPR036273">
    <property type="entry name" value="CRAL/TRIO_N_dom_sf"/>
</dbReference>
<evidence type="ECO:0000256" key="3">
    <source>
        <dbReference type="ARBA" id="ARBA00038020"/>
    </source>
</evidence>
<accession>A0A9D4UNB0</accession>
<dbReference type="OrthoDB" id="1434354at2759"/>
<dbReference type="PROSITE" id="PS50191">
    <property type="entry name" value="CRAL_TRIO"/>
    <property type="match status" value="1"/>
</dbReference>
<gene>
    <name evidence="5" type="ORF">GOP47_0014945</name>
</gene>
<keyword evidence="6" id="KW-1185">Reference proteome</keyword>
<dbReference type="InterPro" id="IPR011074">
    <property type="entry name" value="CRAL/TRIO_N_dom"/>
</dbReference>
<dbReference type="SUPFAM" id="SSF46938">
    <property type="entry name" value="CRAL/TRIO N-terminal domain"/>
    <property type="match status" value="1"/>
</dbReference>
<dbReference type="AlphaFoldDB" id="A0A9D4UNB0"/>
<name>A0A9D4UNB0_ADICA</name>
<organism evidence="5 6">
    <name type="scientific">Adiantum capillus-veneris</name>
    <name type="common">Maidenhair fern</name>
    <dbReference type="NCBI Taxonomy" id="13818"/>
    <lineage>
        <taxon>Eukaryota</taxon>
        <taxon>Viridiplantae</taxon>
        <taxon>Streptophyta</taxon>
        <taxon>Embryophyta</taxon>
        <taxon>Tracheophyta</taxon>
        <taxon>Polypodiopsida</taxon>
        <taxon>Polypodiidae</taxon>
        <taxon>Polypodiales</taxon>
        <taxon>Pteridineae</taxon>
        <taxon>Pteridaceae</taxon>
        <taxon>Vittarioideae</taxon>
        <taxon>Adiantum</taxon>
    </lineage>
</organism>
<evidence type="ECO:0000256" key="2">
    <source>
        <dbReference type="ARBA" id="ARBA00004395"/>
    </source>
</evidence>
<dbReference type="SMART" id="SM00516">
    <property type="entry name" value="SEC14"/>
    <property type="match status" value="1"/>
</dbReference>
<dbReference type="EMBL" id="JABFUD020000014">
    <property type="protein sequence ID" value="KAI5070602.1"/>
    <property type="molecule type" value="Genomic_DNA"/>
</dbReference>
<feature type="domain" description="CRAL-TRIO" evidence="4">
    <location>
        <begin position="135"/>
        <end position="309"/>
    </location>
</feature>
<dbReference type="CDD" id="cd00170">
    <property type="entry name" value="SEC14"/>
    <property type="match status" value="1"/>
</dbReference>
<dbReference type="PANTHER" id="PTHR45657:SF63">
    <property type="entry name" value="CRAL-TRIO DOMAIN-CONTAINING PROTEIN"/>
    <property type="match status" value="1"/>
</dbReference>
<evidence type="ECO:0000256" key="1">
    <source>
        <dbReference type="ARBA" id="ARBA00004202"/>
    </source>
</evidence>
<evidence type="ECO:0000313" key="5">
    <source>
        <dbReference type="EMBL" id="KAI5070602.1"/>
    </source>
</evidence>
<dbReference type="PANTHER" id="PTHR45657">
    <property type="entry name" value="CRAL-TRIO DOMAIN-CONTAINING PROTEIN YKL091C-RELATED"/>
    <property type="match status" value="1"/>
</dbReference>
<dbReference type="GO" id="GO:0005886">
    <property type="term" value="C:plasma membrane"/>
    <property type="evidence" value="ECO:0007669"/>
    <property type="project" value="UniProtKB-SubCell"/>
</dbReference>
<dbReference type="Pfam" id="PF00650">
    <property type="entry name" value="CRAL_TRIO"/>
    <property type="match status" value="1"/>
</dbReference>
<comment type="caution">
    <text evidence="5">The sequence shown here is derived from an EMBL/GenBank/DDBJ whole genome shotgun (WGS) entry which is preliminary data.</text>
</comment>
<dbReference type="PRINTS" id="PR00180">
    <property type="entry name" value="CRETINALDHBP"/>
</dbReference>